<gene>
    <name evidence="1" type="ORF">AFM12_17125</name>
</gene>
<dbReference type="RefSeq" id="WP_055150822.1">
    <property type="nucleotide sequence ID" value="NZ_JXSZ01000013.1"/>
</dbReference>
<name>A0A0P7BIK7_9BACT</name>
<organism evidence="1 2">
    <name type="scientific">Jiulongibacter sediminis</name>
    <dbReference type="NCBI Taxonomy" id="1605367"/>
    <lineage>
        <taxon>Bacteria</taxon>
        <taxon>Pseudomonadati</taxon>
        <taxon>Bacteroidota</taxon>
        <taxon>Cytophagia</taxon>
        <taxon>Cytophagales</taxon>
        <taxon>Leadbetterellaceae</taxon>
        <taxon>Jiulongibacter</taxon>
    </lineage>
</organism>
<dbReference type="Proteomes" id="UP000050454">
    <property type="component" value="Unassembled WGS sequence"/>
</dbReference>
<evidence type="ECO:0000313" key="2">
    <source>
        <dbReference type="Proteomes" id="UP000050454"/>
    </source>
</evidence>
<comment type="caution">
    <text evidence="1">The sequence shown here is derived from an EMBL/GenBank/DDBJ whole genome shotgun (WGS) entry which is preliminary data.</text>
</comment>
<sequence>MGVISNQLIINDSLSLKELKQSFKTLFPFLELELYRKGKLLNGRDENKLLGSFSKESLGKGFAIEPAMSINDLEQAFDKKLGLKATVYRKMGSSLIETSFTSAWSLYYQNIKGGELLKDFGTNS</sequence>
<reference evidence="1 2" key="1">
    <citation type="submission" date="2015-07" db="EMBL/GenBank/DDBJ databases">
        <title>The draft genome sequence of Leadbetterella sp. JN14-9.</title>
        <authorList>
            <person name="Liu Y."/>
            <person name="Du J."/>
            <person name="Shao Z."/>
        </authorList>
    </citation>
    <scope>NUCLEOTIDE SEQUENCE [LARGE SCALE GENOMIC DNA]</scope>
    <source>
        <strain evidence="1 2">JN14-9</strain>
    </source>
</reference>
<accession>A0A0P7BIK7</accession>
<dbReference type="STRING" id="1605367.AFM12_17125"/>
<dbReference type="AlphaFoldDB" id="A0A0P7BIK7"/>
<dbReference type="EMBL" id="LGTQ01000013">
    <property type="protein sequence ID" value="KPM46953.1"/>
    <property type="molecule type" value="Genomic_DNA"/>
</dbReference>
<evidence type="ECO:0000313" key="1">
    <source>
        <dbReference type="EMBL" id="KPM46953.1"/>
    </source>
</evidence>
<proteinExistence type="predicted"/>
<protein>
    <submittedName>
        <fullName evidence="1">Uncharacterized protein</fullName>
    </submittedName>
</protein>
<dbReference type="OrthoDB" id="959050at2"/>
<keyword evidence="2" id="KW-1185">Reference proteome</keyword>